<feature type="compositionally biased region" description="Polar residues" evidence="1">
    <location>
        <begin position="1"/>
        <end position="18"/>
    </location>
</feature>
<feature type="region of interest" description="Disordered" evidence="1">
    <location>
        <begin position="1"/>
        <end position="26"/>
    </location>
</feature>
<evidence type="ECO:0000256" key="1">
    <source>
        <dbReference type="SAM" id="MobiDB-lite"/>
    </source>
</evidence>
<evidence type="ECO:0000313" key="2">
    <source>
        <dbReference type="EMBL" id="KAF2680412.1"/>
    </source>
</evidence>
<dbReference type="EMBL" id="MU005597">
    <property type="protein sequence ID" value="KAF2680412.1"/>
    <property type="molecule type" value="Genomic_DNA"/>
</dbReference>
<dbReference type="AlphaFoldDB" id="A0A6G1IQB2"/>
<accession>A0A6G1IQB2</accession>
<reference evidence="2" key="1">
    <citation type="journal article" date="2020" name="Stud. Mycol.">
        <title>101 Dothideomycetes genomes: a test case for predicting lifestyles and emergence of pathogens.</title>
        <authorList>
            <person name="Haridas S."/>
            <person name="Albert R."/>
            <person name="Binder M."/>
            <person name="Bloem J."/>
            <person name="Labutti K."/>
            <person name="Salamov A."/>
            <person name="Andreopoulos B."/>
            <person name="Baker S."/>
            <person name="Barry K."/>
            <person name="Bills G."/>
            <person name="Bluhm B."/>
            <person name="Cannon C."/>
            <person name="Castanera R."/>
            <person name="Culley D."/>
            <person name="Daum C."/>
            <person name="Ezra D."/>
            <person name="Gonzalez J."/>
            <person name="Henrissat B."/>
            <person name="Kuo A."/>
            <person name="Liang C."/>
            <person name="Lipzen A."/>
            <person name="Lutzoni F."/>
            <person name="Magnuson J."/>
            <person name="Mondo S."/>
            <person name="Nolan M."/>
            <person name="Ohm R."/>
            <person name="Pangilinan J."/>
            <person name="Park H.-J."/>
            <person name="Ramirez L."/>
            <person name="Alfaro M."/>
            <person name="Sun H."/>
            <person name="Tritt A."/>
            <person name="Yoshinaga Y."/>
            <person name="Zwiers L.-H."/>
            <person name="Turgeon B."/>
            <person name="Goodwin S."/>
            <person name="Spatafora J."/>
            <person name="Crous P."/>
            <person name="Grigoriev I."/>
        </authorList>
    </citation>
    <scope>NUCLEOTIDE SEQUENCE</scope>
    <source>
        <strain evidence="2">CBS 122367</strain>
    </source>
</reference>
<gene>
    <name evidence="2" type="ORF">K458DRAFT_95107</name>
</gene>
<sequence>MPPQNTLIHTSPGATSWSSDHRTRPTTETVDAIARVRTRRHHLHLDNSETPIGEATASFCAPAEGRCSEGSPLSGQLRRIAYAGKTRPRRLFSPPARSSCRMRRSHQSGPTAGERAGDFRSAAAAAASHGWQARHAGTRTPEEMPREDSLRCSDGGSCTARGSAQRR</sequence>
<proteinExistence type="predicted"/>
<feature type="region of interest" description="Disordered" evidence="1">
    <location>
        <begin position="84"/>
        <end position="167"/>
    </location>
</feature>
<name>A0A6G1IQB2_9PLEO</name>
<evidence type="ECO:0000313" key="3">
    <source>
        <dbReference type="Proteomes" id="UP000799291"/>
    </source>
</evidence>
<dbReference type="Proteomes" id="UP000799291">
    <property type="component" value="Unassembled WGS sequence"/>
</dbReference>
<organism evidence="2 3">
    <name type="scientific">Lentithecium fluviatile CBS 122367</name>
    <dbReference type="NCBI Taxonomy" id="1168545"/>
    <lineage>
        <taxon>Eukaryota</taxon>
        <taxon>Fungi</taxon>
        <taxon>Dikarya</taxon>
        <taxon>Ascomycota</taxon>
        <taxon>Pezizomycotina</taxon>
        <taxon>Dothideomycetes</taxon>
        <taxon>Pleosporomycetidae</taxon>
        <taxon>Pleosporales</taxon>
        <taxon>Massarineae</taxon>
        <taxon>Lentitheciaceae</taxon>
        <taxon>Lentithecium</taxon>
    </lineage>
</organism>
<feature type="compositionally biased region" description="Basic and acidic residues" evidence="1">
    <location>
        <begin position="140"/>
        <end position="151"/>
    </location>
</feature>
<keyword evidence="3" id="KW-1185">Reference proteome</keyword>
<protein>
    <submittedName>
        <fullName evidence="2">Uncharacterized protein</fullName>
    </submittedName>
</protein>